<evidence type="ECO:0000256" key="3">
    <source>
        <dbReference type="ARBA" id="ARBA00022821"/>
    </source>
</evidence>
<dbReference type="PANTHER" id="PTHR36766:SF30">
    <property type="entry name" value="TIR-NBS TYPE DISEASE RESISTANCE PROTEIN-RELATED"/>
    <property type="match status" value="1"/>
</dbReference>
<evidence type="ECO:0000259" key="5">
    <source>
        <dbReference type="PROSITE" id="PS51153"/>
    </source>
</evidence>
<keyword evidence="3" id="KW-0611">Plant defense</keyword>
<dbReference type="InterPro" id="IPR027417">
    <property type="entry name" value="P-loop_NTPase"/>
</dbReference>
<dbReference type="Gramene" id="TraesSYM5A03G02621050.2">
    <property type="protein sequence ID" value="TraesSYM5A03G02621050.2"/>
    <property type="gene ID" value="TraesSYM5A03G02621050"/>
</dbReference>
<evidence type="ECO:0000256" key="1">
    <source>
        <dbReference type="ARBA" id="ARBA00008894"/>
    </source>
</evidence>
<evidence type="ECO:0000313" key="7">
    <source>
        <dbReference type="Proteomes" id="UP000019116"/>
    </source>
</evidence>
<dbReference type="InterPro" id="IPR042197">
    <property type="entry name" value="Apaf_helical"/>
</dbReference>
<dbReference type="InterPro" id="IPR055414">
    <property type="entry name" value="LRR_R13L4/SHOC2-like"/>
</dbReference>
<dbReference type="Gramene" id="TraesCS5A02G069600.2">
    <property type="protein sequence ID" value="TraesCS5A02G069600.2"/>
    <property type="gene ID" value="TraesCS5A02G069600"/>
</dbReference>
<dbReference type="RefSeq" id="XP_044379671.1">
    <property type="nucleotide sequence ID" value="XM_044523736.1"/>
</dbReference>
<reference evidence="6" key="1">
    <citation type="submission" date="2018-08" db="EMBL/GenBank/DDBJ databases">
        <authorList>
            <person name="Rossello M."/>
        </authorList>
    </citation>
    <scope>NUCLEOTIDE SEQUENCE [LARGE SCALE GENOMIC DNA]</scope>
    <source>
        <strain evidence="6">cv. Chinese Spring</strain>
    </source>
</reference>
<evidence type="ECO:0000256" key="4">
    <source>
        <dbReference type="SAM" id="Coils"/>
    </source>
</evidence>
<evidence type="ECO:0000256" key="2">
    <source>
        <dbReference type="ARBA" id="ARBA00022737"/>
    </source>
</evidence>
<comment type="similarity">
    <text evidence="1">Belongs to the disease resistance NB-LRR family.</text>
</comment>
<dbReference type="AlphaFoldDB" id="A0A3B6KC54"/>
<dbReference type="GeneID" id="123102396"/>
<dbReference type="PRINTS" id="PR00364">
    <property type="entry name" value="DISEASERSIST"/>
</dbReference>
<dbReference type="InterPro" id="IPR008808">
    <property type="entry name" value="Powdery_mildew-R_dom"/>
</dbReference>
<dbReference type="Gramene" id="TraesRN5A0100182400.2">
    <property type="protein sequence ID" value="TraesRN5A0100182400.2"/>
    <property type="gene ID" value="TraesRN5A0100182400"/>
</dbReference>
<dbReference type="SMR" id="A0A3B6KC54"/>
<dbReference type="GO" id="GO:0043531">
    <property type="term" value="F:ADP binding"/>
    <property type="evidence" value="ECO:0007669"/>
    <property type="project" value="InterPro"/>
</dbReference>
<dbReference type="Gene3D" id="1.10.8.430">
    <property type="entry name" value="Helical domain of apoptotic protease-activating factors"/>
    <property type="match status" value="1"/>
</dbReference>
<dbReference type="PROSITE" id="PS51153">
    <property type="entry name" value="RPW8"/>
    <property type="match status" value="1"/>
</dbReference>
<dbReference type="Gene3D" id="1.10.10.10">
    <property type="entry name" value="Winged helix-like DNA-binding domain superfamily/Winged helix DNA-binding domain"/>
    <property type="match status" value="1"/>
</dbReference>
<evidence type="ECO:0000313" key="6">
    <source>
        <dbReference type="EnsemblPlants" id="TraesCS5A02G069600.2"/>
    </source>
</evidence>
<dbReference type="Gramene" id="TraesCS5A03G0177300.2">
    <property type="protein sequence ID" value="TraesCS5A03G0177300.2.CDS"/>
    <property type="gene ID" value="TraesCS5A03G0177300"/>
</dbReference>
<dbReference type="InterPro" id="IPR036388">
    <property type="entry name" value="WH-like_DNA-bd_sf"/>
</dbReference>
<keyword evidence="2" id="KW-0677">Repeat</keyword>
<dbReference type="Gramene" id="TraesJUL5A03G02612610.2">
    <property type="protein sequence ID" value="TraesJUL5A03G02612610.2"/>
    <property type="gene ID" value="TraesJUL5A03G02612610"/>
</dbReference>
<gene>
    <name evidence="6" type="primary">LOC123102396</name>
</gene>
<name>A0A3B6KC54_WHEAT</name>
<organism evidence="6">
    <name type="scientific">Triticum aestivum</name>
    <name type="common">Wheat</name>
    <dbReference type="NCBI Taxonomy" id="4565"/>
    <lineage>
        <taxon>Eukaryota</taxon>
        <taxon>Viridiplantae</taxon>
        <taxon>Streptophyta</taxon>
        <taxon>Embryophyta</taxon>
        <taxon>Tracheophyta</taxon>
        <taxon>Spermatophyta</taxon>
        <taxon>Magnoliopsida</taxon>
        <taxon>Liliopsida</taxon>
        <taxon>Poales</taxon>
        <taxon>Poaceae</taxon>
        <taxon>BOP clade</taxon>
        <taxon>Pooideae</taxon>
        <taxon>Triticodae</taxon>
        <taxon>Triticeae</taxon>
        <taxon>Triticinae</taxon>
        <taxon>Triticum</taxon>
    </lineage>
</organism>
<dbReference type="GO" id="GO:0006952">
    <property type="term" value="P:defense response"/>
    <property type="evidence" value="ECO:0007669"/>
    <property type="project" value="UniProtKB-KW"/>
</dbReference>
<dbReference type="Gramene" id="TraesLDM5A03G02596300.1">
    <property type="protein sequence ID" value="TraesLDM5A03G02596300.1"/>
    <property type="gene ID" value="TraesLDM5A03G02596300"/>
</dbReference>
<keyword evidence="4" id="KW-0175">Coiled coil</keyword>
<dbReference type="SUPFAM" id="SSF52540">
    <property type="entry name" value="P-loop containing nucleoside triphosphate hydrolases"/>
    <property type="match status" value="1"/>
</dbReference>
<accession>A0A3B6KC54</accession>
<dbReference type="Gene3D" id="3.80.10.10">
    <property type="entry name" value="Ribonuclease Inhibitor"/>
    <property type="match status" value="1"/>
</dbReference>
<feature type="domain" description="RPW8" evidence="5">
    <location>
        <begin position="1"/>
        <end position="143"/>
    </location>
</feature>
<dbReference type="InterPro" id="IPR032675">
    <property type="entry name" value="LRR_dom_sf"/>
</dbReference>
<sequence>MEKFLFEELAGDAVRELLRAVQGTFLCRSTAERLRRNVEPLLPLVQQNGRHALRSNAELGELAVQLREALDLARRAAAAPRWNVYRTAQLARRMEAADKGIERWLARHAPAHVLDGVRRLRDEAEARIGRLERRVEEVAAMQAPPTIPPAMSLPVALPPPPSKGMAMAVEVAPPTKGMGMPMEVAPPTKGMGIPMDFDLPCEEESKGGGLVGSGVKVGKERVKEMVMSSGGGWEVVGICGMGGSGKTTLAMEIYKDQKIQGYFNNRVFFETVSQSANLETIKMKLWEQISSNIVLGAYNQIPEWQLKLGPRDRGPVLVILDDVWSLSQLEELVFKFPGCKTLVVSRLKFPTLVSRTYEMKLLGDEEALSLFCSAAFNQESVPQTADKKLVKQVAAECRGLPLALKVIGASLRDQPPMIWLSAKNRLSRGESISDSHETKLLERMAASVECLSGKVRECFLDLGCFPEDKKIPLDVLINIWMEIHDLDKPDAFAILMELSNKNLLTLVNDAQNKAGDLYSNYHDYSVTQHDVLRDLALHMSGRDSLNKRRRLVMPRREESLPRDWQRNKDLPFEAQIVSIHTGEMKESDWFQMSFPKAEVLILNFASSVYYLPSFIATMQNLKALVLINYGTTSAALDNLSAFTTLSDLRSLWLEKITLPPLPKSTIPLKNLRKISLVLCELNNSLRGSTMDLSMTFPRLSNLTIDHCVDLKELPPSVCEISSLESISLSNCHDLTELPYELGKLHCLSILRVYACPALWKLPPSVCSLKRLKYLDISQCINLTDLPEELGHLTNLEKIDMRECSRLRSLPRSSSSLKSLGHVVCDEETAMLWREAEQVIPDLRVQVAEECYNLDWLVD</sequence>
<protein>
    <recommendedName>
        <fullName evidence="5">RPW8 domain-containing protein</fullName>
    </recommendedName>
</protein>
<reference evidence="6" key="2">
    <citation type="submission" date="2018-10" db="UniProtKB">
        <authorList>
            <consortium name="EnsemblPlants"/>
        </authorList>
    </citation>
    <scope>IDENTIFICATION</scope>
</reference>
<dbReference type="InterPro" id="IPR002182">
    <property type="entry name" value="NB-ARC"/>
</dbReference>
<dbReference type="SUPFAM" id="SSF52058">
    <property type="entry name" value="L domain-like"/>
    <property type="match status" value="1"/>
</dbReference>
<dbReference type="Gramene" id="TraesARI5A03G02633800.1">
    <property type="protein sequence ID" value="TraesARI5A03G02633800.1"/>
    <property type="gene ID" value="TraesARI5A03G02633800"/>
</dbReference>
<proteinExistence type="inferred from homology"/>
<dbReference type="Pfam" id="PF00931">
    <property type="entry name" value="NB-ARC"/>
    <property type="match status" value="1"/>
</dbReference>
<dbReference type="EnsemblPlants" id="TraesCS5A02G069600.2">
    <property type="protein sequence ID" value="TraesCS5A02G069600.2"/>
    <property type="gene ID" value="TraesCS5A02G069600"/>
</dbReference>
<dbReference type="OrthoDB" id="1357022at2759"/>
<feature type="coiled-coil region" evidence="4">
    <location>
        <begin position="114"/>
        <end position="141"/>
    </location>
</feature>
<dbReference type="Proteomes" id="UP000019116">
    <property type="component" value="Chromosome 5A"/>
</dbReference>
<keyword evidence="7" id="KW-1185">Reference proteome</keyword>
<dbReference type="STRING" id="4565.A0A3B6KC54"/>
<dbReference type="PANTHER" id="PTHR36766">
    <property type="entry name" value="PLANT BROAD-SPECTRUM MILDEW RESISTANCE PROTEIN RPW8"/>
    <property type="match status" value="1"/>
</dbReference>
<dbReference type="Gene3D" id="3.40.50.300">
    <property type="entry name" value="P-loop containing nucleotide triphosphate hydrolases"/>
    <property type="match status" value="1"/>
</dbReference>
<dbReference type="Gramene" id="TraesJAG5A03G02594250.1">
    <property type="protein sequence ID" value="TraesJAG5A03G02594250.1"/>
    <property type="gene ID" value="TraesJAG5A03G02594250"/>
</dbReference>
<dbReference type="Pfam" id="PF23598">
    <property type="entry name" value="LRR_14"/>
    <property type="match status" value="1"/>
</dbReference>
<dbReference type="Gramene" id="TraesNOR5A03G02612480.1">
    <property type="protein sequence ID" value="TraesNOR5A03G02612480.1"/>
    <property type="gene ID" value="TraesNOR5A03G02612480"/>
</dbReference>